<keyword evidence="3" id="KW-1185">Reference proteome</keyword>
<evidence type="ECO:0000313" key="2">
    <source>
        <dbReference type="EMBL" id="VDI16922.1"/>
    </source>
</evidence>
<evidence type="ECO:0000256" key="1">
    <source>
        <dbReference type="SAM" id="MobiDB-lite"/>
    </source>
</evidence>
<feature type="region of interest" description="Disordered" evidence="1">
    <location>
        <begin position="85"/>
        <end position="170"/>
    </location>
</feature>
<comment type="caution">
    <text evidence="2">The sequence shown here is derived from an EMBL/GenBank/DDBJ whole genome shotgun (WGS) entry which is preliminary data.</text>
</comment>
<feature type="compositionally biased region" description="Basic and acidic residues" evidence="1">
    <location>
        <begin position="259"/>
        <end position="270"/>
    </location>
</feature>
<accession>A0A8B6DAB6</accession>
<sequence>MEQKGDDTNLKIEETEDHIPAIIGQRTEQMAHKGETIEKISNPVIQFYTTPCHSKDVKEDAVYTMESPSPKYETDWTEESLSPKYETDWVGEDDNIKQTEESLSPKYETDWVGEDDNIKQTEESLSPKYETDWLGEDDDIRQREESPSPNYKPDTICEDDENGRKIPTNSHCFNEHIRDCDKKINPSKVNAGKPKETSRLITRHKLHLLVQSMVKENSRLNLDKKRSTSRQEYILEENINVNEDSQGILTYDQVRQTQTKHEKEENKDQKQFINRNSPKNSSFRNSDQKQLSQSELELLSNIIDRLTPNS</sequence>
<organism evidence="2 3">
    <name type="scientific">Mytilus galloprovincialis</name>
    <name type="common">Mediterranean mussel</name>
    <dbReference type="NCBI Taxonomy" id="29158"/>
    <lineage>
        <taxon>Eukaryota</taxon>
        <taxon>Metazoa</taxon>
        <taxon>Spiralia</taxon>
        <taxon>Lophotrochozoa</taxon>
        <taxon>Mollusca</taxon>
        <taxon>Bivalvia</taxon>
        <taxon>Autobranchia</taxon>
        <taxon>Pteriomorphia</taxon>
        <taxon>Mytilida</taxon>
        <taxon>Mytiloidea</taxon>
        <taxon>Mytilidae</taxon>
        <taxon>Mytilinae</taxon>
        <taxon>Mytilus</taxon>
    </lineage>
</organism>
<dbReference type="AlphaFoldDB" id="A0A8B6DAB6"/>
<dbReference type="EMBL" id="UYJE01003139">
    <property type="protein sequence ID" value="VDI16922.1"/>
    <property type="molecule type" value="Genomic_DNA"/>
</dbReference>
<name>A0A8B6DAB6_MYTGA</name>
<feature type="non-terminal residue" evidence="2">
    <location>
        <position position="310"/>
    </location>
</feature>
<proteinExistence type="predicted"/>
<protein>
    <submittedName>
        <fullName evidence="2">Uncharacterized protein</fullName>
    </submittedName>
</protein>
<feature type="region of interest" description="Disordered" evidence="1">
    <location>
        <begin position="255"/>
        <end position="292"/>
    </location>
</feature>
<reference evidence="2" key="1">
    <citation type="submission" date="2018-11" db="EMBL/GenBank/DDBJ databases">
        <authorList>
            <person name="Alioto T."/>
            <person name="Alioto T."/>
        </authorList>
    </citation>
    <scope>NUCLEOTIDE SEQUENCE</scope>
</reference>
<feature type="compositionally biased region" description="Polar residues" evidence="1">
    <location>
        <begin position="271"/>
        <end position="289"/>
    </location>
</feature>
<dbReference type="OrthoDB" id="10413223at2759"/>
<gene>
    <name evidence="2" type="ORF">MGAL_10B042399</name>
</gene>
<dbReference type="Proteomes" id="UP000596742">
    <property type="component" value="Unassembled WGS sequence"/>
</dbReference>
<evidence type="ECO:0000313" key="3">
    <source>
        <dbReference type="Proteomes" id="UP000596742"/>
    </source>
</evidence>